<evidence type="ECO:0000256" key="7">
    <source>
        <dbReference type="SAM" id="MobiDB-lite"/>
    </source>
</evidence>
<keyword evidence="5" id="KW-0496">Mitochondrion</keyword>
<dbReference type="Pfam" id="PF12697">
    <property type="entry name" value="Abhydrolase_6"/>
    <property type="match status" value="1"/>
</dbReference>
<keyword evidence="6" id="KW-0472">Membrane</keyword>
<dbReference type="PANTHER" id="PTHR48182:SF2">
    <property type="entry name" value="PROTEIN SERAC1"/>
    <property type="match status" value="1"/>
</dbReference>
<dbReference type="Gene3D" id="3.40.50.1820">
    <property type="entry name" value="alpha/beta hydrolase"/>
    <property type="match status" value="1"/>
</dbReference>
<dbReference type="InterPro" id="IPR052374">
    <property type="entry name" value="SERAC1"/>
</dbReference>
<evidence type="ECO:0000313" key="10">
    <source>
        <dbReference type="Proteomes" id="UP000605986"/>
    </source>
</evidence>
<feature type="region of interest" description="Disordered" evidence="7">
    <location>
        <begin position="243"/>
        <end position="267"/>
    </location>
</feature>
<feature type="compositionally biased region" description="Basic and acidic residues" evidence="7">
    <location>
        <begin position="244"/>
        <end position="255"/>
    </location>
</feature>
<organism evidence="9 10">
    <name type="scientific">Fusarium austroafricanum</name>
    <dbReference type="NCBI Taxonomy" id="2364996"/>
    <lineage>
        <taxon>Eukaryota</taxon>
        <taxon>Fungi</taxon>
        <taxon>Dikarya</taxon>
        <taxon>Ascomycota</taxon>
        <taxon>Pezizomycotina</taxon>
        <taxon>Sordariomycetes</taxon>
        <taxon>Hypocreomycetidae</taxon>
        <taxon>Hypocreales</taxon>
        <taxon>Nectriaceae</taxon>
        <taxon>Fusarium</taxon>
        <taxon>Fusarium concolor species complex</taxon>
    </lineage>
</organism>
<name>A0A8H4KPM9_9HYPO</name>
<protein>
    <submittedName>
        <fullName evidence="9">LipA and NB-ARC domain-containing protein</fullName>
    </submittedName>
</protein>
<dbReference type="InterPro" id="IPR029058">
    <property type="entry name" value="AB_hydrolase_fold"/>
</dbReference>
<reference evidence="9" key="1">
    <citation type="submission" date="2020-01" db="EMBL/GenBank/DDBJ databases">
        <title>Identification and distribution of gene clusters putatively required for synthesis of sphingolipid metabolism inhibitors in phylogenetically diverse species of the filamentous fungus Fusarium.</title>
        <authorList>
            <person name="Kim H.-S."/>
            <person name="Busman M."/>
            <person name="Brown D.W."/>
            <person name="Divon H."/>
            <person name="Uhlig S."/>
            <person name="Proctor R.H."/>
        </authorList>
    </citation>
    <scope>NUCLEOTIDE SEQUENCE</scope>
    <source>
        <strain evidence="9">NRRL 53441</strain>
    </source>
</reference>
<evidence type="ECO:0000256" key="5">
    <source>
        <dbReference type="ARBA" id="ARBA00023128"/>
    </source>
</evidence>
<evidence type="ECO:0000256" key="3">
    <source>
        <dbReference type="ARBA" id="ARBA00004370"/>
    </source>
</evidence>
<accession>A0A8H4KPM9</accession>
<proteinExistence type="predicted"/>
<dbReference type="GO" id="GO:0005739">
    <property type="term" value="C:mitochondrion"/>
    <property type="evidence" value="ECO:0007669"/>
    <property type="project" value="UniProtKB-SubCell"/>
</dbReference>
<evidence type="ECO:0000256" key="2">
    <source>
        <dbReference type="ARBA" id="ARBA00004240"/>
    </source>
</evidence>
<feature type="domain" description="AB hydrolase-1" evidence="8">
    <location>
        <begin position="8"/>
        <end position="125"/>
    </location>
</feature>
<keyword evidence="4" id="KW-0256">Endoplasmic reticulum</keyword>
<dbReference type="OrthoDB" id="5098432at2759"/>
<keyword evidence="10" id="KW-1185">Reference proteome</keyword>
<dbReference type="GO" id="GO:0005783">
    <property type="term" value="C:endoplasmic reticulum"/>
    <property type="evidence" value="ECO:0007669"/>
    <property type="project" value="UniProtKB-SubCell"/>
</dbReference>
<dbReference type="Proteomes" id="UP000605986">
    <property type="component" value="Unassembled WGS sequence"/>
</dbReference>
<evidence type="ECO:0000256" key="4">
    <source>
        <dbReference type="ARBA" id="ARBA00022824"/>
    </source>
</evidence>
<gene>
    <name evidence="9" type="ORF">F53441_3347</name>
</gene>
<comment type="subcellular location">
    <subcellularLocation>
        <location evidence="2">Endoplasmic reticulum</location>
    </subcellularLocation>
    <subcellularLocation>
        <location evidence="3">Membrane</location>
    </subcellularLocation>
    <subcellularLocation>
        <location evidence="1">Mitochondrion</location>
    </subcellularLocation>
</comment>
<dbReference type="SUPFAM" id="SSF53474">
    <property type="entry name" value="alpha/beta-Hydrolases"/>
    <property type="match status" value="1"/>
</dbReference>
<comment type="caution">
    <text evidence="9">The sequence shown here is derived from an EMBL/GenBank/DDBJ whole genome shotgun (WGS) entry which is preliminary data.</text>
</comment>
<dbReference type="EMBL" id="JAADJG010000135">
    <property type="protein sequence ID" value="KAF4454062.1"/>
    <property type="molecule type" value="Genomic_DNA"/>
</dbReference>
<dbReference type="AlphaFoldDB" id="A0A8H4KPM9"/>
<evidence type="ECO:0000313" key="9">
    <source>
        <dbReference type="EMBL" id="KAF4454062.1"/>
    </source>
</evidence>
<evidence type="ECO:0000256" key="1">
    <source>
        <dbReference type="ARBA" id="ARBA00004173"/>
    </source>
</evidence>
<dbReference type="PANTHER" id="PTHR48182">
    <property type="entry name" value="PROTEIN SERAC1"/>
    <property type="match status" value="1"/>
</dbReference>
<sequence>MGKILPQLIFVHGLGGHRETSWTHKPSNVFWPKDLLSSEVPASRILSFGYDSGRGDSNAPASQSRIRNHAEDLVNDLNQKRELSQTTTRPIIFVAHSLGGLVVQDAIIQAKASADTDIRRIYEFSVAIAFIGTPHFGSELAKWETLRRDFRNILHSSNSEIVAVLMPDSEVLARIQADFHADLRDQNRSNRRQLEVFCFFEELGYGKLGLLQIKGYQQKPRGDDEIQTPNRCRLQIYLQPATDMGHENSGDKRAAAADTITDPFKIT</sequence>
<dbReference type="GO" id="GO:0016020">
    <property type="term" value="C:membrane"/>
    <property type="evidence" value="ECO:0007669"/>
    <property type="project" value="UniProtKB-SubCell"/>
</dbReference>
<evidence type="ECO:0000256" key="6">
    <source>
        <dbReference type="ARBA" id="ARBA00023136"/>
    </source>
</evidence>
<evidence type="ECO:0000259" key="8">
    <source>
        <dbReference type="Pfam" id="PF12697"/>
    </source>
</evidence>
<dbReference type="InterPro" id="IPR000073">
    <property type="entry name" value="AB_hydrolase_1"/>
</dbReference>